<keyword evidence="8 10" id="KW-0675">Receptor</keyword>
<dbReference type="AlphaFoldDB" id="A0ABD2MQ09"/>
<evidence type="ECO:0000313" key="11">
    <source>
        <dbReference type="EMBL" id="KAL3268488.1"/>
    </source>
</evidence>
<feature type="transmembrane region" description="Helical" evidence="10">
    <location>
        <begin position="298"/>
        <end position="320"/>
    </location>
</feature>
<evidence type="ECO:0000256" key="3">
    <source>
        <dbReference type="ARBA" id="ARBA00022606"/>
    </source>
</evidence>
<dbReference type="GO" id="GO:0005886">
    <property type="term" value="C:plasma membrane"/>
    <property type="evidence" value="ECO:0007669"/>
    <property type="project" value="UniProtKB-SubCell"/>
</dbReference>
<organism evidence="11 12">
    <name type="scientific">Cryptolaemus montrouzieri</name>
    <dbReference type="NCBI Taxonomy" id="559131"/>
    <lineage>
        <taxon>Eukaryota</taxon>
        <taxon>Metazoa</taxon>
        <taxon>Ecdysozoa</taxon>
        <taxon>Arthropoda</taxon>
        <taxon>Hexapoda</taxon>
        <taxon>Insecta</taxon>
        <taxon>Pterygota</taxon>
        <taxon>Neoptera</taxon>
        <taxon>Endopterygota</taxon>
        <taxon>Coleoptera</taxon>
        <taxon>Polyphaga</taxon>
        <taxon>Cucujiformia</taxon>
        <taxon>Coccinelloidea</taxon>
        <taxon>Coccinellidae</taxon>
        <taxon>Scymninae</taxon>
        <taxon>Scymnini</taxon>
        <taxon>Cryptolaemus</taxon>
    </lineage>
</organism>
<keyword evidence="5 10" id="KW-0552">Olfaction</keyword>
<comment type="caution">
    <text evidence="10">Lacks conserved residue(s) required for the propagation of feature annotation.</text>
</comment>
<keyword evidence="3 10" id="KW-0716">Sensory transduction</keyword>
<dbReference type="PANTHER" id="PTHR21137:SF35">
    <property type="entry name" value="ODORANT RECEPTOR 19A-RELATED"/>
    <property type="match status" value="1"/>
</dbReference>
<sequence>MTEDIIEQSFGKNFKLLKVLGICPPDSKFCSGKMFKIFAYIQEILITVGFPLLGILQLITDNDMDMFQVADSLFVLSQLSLFPLKHVPFLFKYEKLDELVKKLKLKSFSDIHLDQNIFIENSIATCQFIFKMLYGLCMGCCIFYTLRPIYLNILLPTQIWLPFKVTDQDEISRYMAWFYCAYSGCHGVLATSAIDTIISGLVIHATGQIKILKNNLQFVGKRADEAVFHMKETHKSLARKRFIRTSLLEFADHYNDIIEFVKQINDLLSVAVFTQIFGSAVVICMMCYILSIVGVYSITGISFTLYIVSMLFQIFFYCFFGNDLIAESNSITDSIYVSNWYTYETSSKKILILIMERAKKPLMLTAGKVVAVSLPLFVAVLKQAYSLMAVLQSRTHTD</sequence>
<evidence type="ECO:0000256" key="4">
    <source>
        <dbReference type="ARBA" id="ARBA00022692"/>
    </source>
</evidence>
<keyword evidence="7 10" id="KW-0472">Membrane</keyword>
<evidence type="ECO:0000256" key="6">
    <source>
        <dbReference type="ARBA" id="ARBA00022989"/>
    </source>
</evidence>
<dbReference type="PANTHER" id="PTHR21137">
    <property type="entry name" value="ODORANT RECEPTOR"/>
    <property type="match status" value="1"/>
</dbReference>
<keyword evidence="6 10" id="KW-1133">Transmembrane helix</keyword>
<comment type="subcellular location">
    <subcellularLocation>
        <location evidence="1 10">Cell membrane</location>
        <topology evidence="1 10">Multi-pass membrane protein</topology>
    </subcellularLocation>
</comment>
<keyword evidence="9 10" id="KW-0807">Transducer</keyword>
<evidence type="ECO:0000256" key="10">
    <source>
        <dbReference type="RuleBase" id="RU351113"/>
    </source>
</evidence>
<name>A0ABD2MQ09_9CUCU</name>
<gene>
    <name evidence="11" type="ORF">HHI36_007599</name>
</gene>
<dbReference type="EMBL" id="JABFTP020000021">
    <property type="protein sequence ID" value="KAL3268488.1"/>
    <property type="molecule type" value="Genomic_DNA"/>
</dbReference>
<accession>A0ABD2MQ09</accession>
<comment type="caution">
    <text evidence="11">The sequence shown here is derived from an EMBL/GenBank/DDBJ whole genome shotgun (WGS) entry which is preliminary data.</text>
</comment>
<dbReference type="GO" id="GO:0007165">
    <property type="term" value="P:signal transduction"/>
    <property type="evidence" value="ECO:0007669"/>
    <property type="project" value="UniProtKB-KW"/>
</dbReference>
<evidence type="ECO:0000256" key="1">
    <source>
        <dbReference type="ARBA" id="ARBA00004651"/>
    </source>
</evidence>
<dbReference type="InterPro" id="IPR004117">
    <property type="entry name" value="7tm6_olfct_rcpt"/>
</dbReference>
<feature type="transmembrane region" description="Helical" evidence="10">
    <location>
        <begin position="267"/>
        <end position="292"/>
    </location>
</feature>
<keyword evidence="4 10" id="KW-0812">Transmembrane</keyword>
<feature type="transmembrane region" description="Helical" evidence="10">
    <location>
        <begin position="37"/>
        <end position="60"/>
    </location>
</feature>
<keyword evidence="2" id="KW-1003">Cell membrane</keyword>
<keyword evidence="12" id="KW-1185">Reference proteome</keyword>
<evidence type="ECO:0000256" key="9">
    <source>
        <dbReference type="ARBA" id="ARBA00023224"/>
    </source>
</evidence>
<evidence type="ECO:0000256" key="2">
    <source>
        <dbReference type="ARBA" id="ARBA00022475"/>
    </source>
</evidence>
<comment type="similarity">
    <text evidence="10">Belongs to the insect chemoreceptor superfamily. Heteromeric odorant receptor channel (TC 1.A.69) family.</text>
</comment>
<evidence type="ECO:0000256" key="8">
    <source>
        <dbReference type="ARBA" id="ARBA00023170"/>
    </source>
</evidence>
<reference evidence="11 12" key="1">
    <citation type="journal article" date="2021" name="BMC Biol.">
        <title>Horizontally acquired antibacterial genes associated with adaptive radiation of ladybird beetles.</title>
        <authorList>
            <person name="Li H.S."/>
            <person name="Tang X.F."/>
            <person name="Huang Y.H."/>
            <person name="Xu Z.Y."/>
            <person name="Chen M.L."/>
            <person name="Du X.Y."/>
            <person name="Qiu B.Y."/>
            <person name="Chen P.T."/>
            <person name="Zhang W."/>
            <person name="Slipinski A."/>
            <person name="Escalona H.E."/>
            <person name="Waterhouse R.M."/>
            <person name="Zwick A."/>
            <person name="Pang H."/>
        </authorList>
    </citation>
    <scope>NUCLEOTIDE SEQUENCE [LARGE SCALE GENOMIC DNA]</scope>
    <source>
        <strain evidence="11">SYSU2018</strain>
    </source>
</reference>
<feature type="transmembrane region" description="Helical" evidence="10">
    <location>
        <begin position="133"/>
        <end position="155"/>
    </location>
</feature>
<feature type="transmembrane region" description="Helical" evidence="10">
    <location>
        <begin position="362"/>
        <end position="381"/>
    </location>
</feature>
<evidence type="ECO:0000313" key="12">
    <source>
        <dbReference type="Proteomes" id="UP001516400"/>
    </source>
</evidence>
<protein>
    <recommendedName>
        <fullName evidence="10">Odorant receptor</fullName>
    </recommendedName>
</protein>
<dbReference type="Pfam" id="PF02949">
    <property type="entry name" value="7tm_6"/>
    <property type="match status" value="1"/>
</dbReference>
<evidence type="ECO:0000256" key="7">
    <source>
        <dbReference type="ARBA" id="ARBA00023136"/>
    </source>
</evidence>
<dbReference type="GO" id="GO:0007608">
    <property type="term" value="P:sensory perception of smell"/>
    <property type="evidence" value="ECO:0007669"/>
    <property type="project" value="UniProtKB-KW"/>
</dbReference>
<evidence type="ECO:0000256" key="5">
    <source>
        <dbReference type="ARBA" id="ARBA00022725"/>
    </source>
</evidence>
<proteinExistence type="inferred from homology"/>
<dbReference type="Proteomes" id="UP001516400">
    <property type="component" value="Unassembled WGS sequence"/>
</dbReference>